<dbReference type="AlphaFoldDB" id="A0ABD5XW68"/>
<protein>
    <submittedName>
        <fullName evidence="5">Sir2 family NAD-dependent protein deacetylase</fullName>
        <ecNumber evidence="5">2.3.1.286</ecNumber>
    </submittedName>
</protein>
<dbReference type="GO" id="GO:0034979">
    <property type="term" value="F:NAD-dependent protein lysine deacetylase activity"/>
    <property type="evidence" value="ECO:0007669"/>
    <property type="project" value="UniProtKB-EC"/>
</dbReference>
<feature type="domain" description="Deacetylase sirtuin-type" evidence="4">
    <location>
        <begin position="1"/>
        <end position="260"/>
    </location>
</feature>
<dbReference type="SUPFAM" id="SSF52467">
    <property type="entry name" value="DHS-like NAD/FAD-binding domain"/>
    <property type="match status" value="1"/>
</dbReference>
<evidence type="ECO:0000256" key="3">
    <source>
        <dbReference type="PROSITE-ProRule" id="PRU00236"/>
    </source>
</evidence>
<dbReference type="EMBL" id="JBHTAS010000001">
    <property type="protein sequence ID" value="MFC7138841.1"/>
    <property type="molecule type" value="Genomic_DNA"/>
</dbReference>
<comment type="caution">
    <text evidence="5">The sequence shown here is derived from an EMBL/GenBank/DDBJ whole genome shotgun (WGS) entry which is preliminary data.</text>
</comment>
<evidence type="ECO:0000259" key="4">
    <source>
        <dbReference type="PROSITE" id="PS50305"/>
    </source>
</evidence>
<evidence type="ECO:0000256" key="1">
    <source>
        <dbReference type="ARBA" id="ARBA00022679"/>
    </source>
</evidence>
<feature type="binding site" evidence="3">
    <location>
        <position position="138"/>
    </location>
    <ligand>
        <name>Zn(2+)</name>
        <dbReference type="ChEBI" id="CHEBI:29105"/>
    </ligand>
</feature>
<accession>A0ABD5XW68</accession>
<dbReference type="PANTHER" id="PTHR11085:SF10">
    <property type="entry name" value="NAD-DEPENDENT PROTEIN DEACYLASE SIRTUIN-5, MITOCHONDRIAL-RELATED"/>
    <property type="match status" value="1"/>
</dbReference>
<feature type="active site" description="Proton acceptor" evidence="3">
    <location>
        <position position="130"/>
    </location>
</feature>
<sequence>MESNGSTVAALASEIAAAERVVAFTGAGVSVPSGIPPFRGESTDDDAPDPVWETYDPADFHRRRFDADPAGFWSDRLALRETMYGDGVEPNVAHEALATLESRGHLDTLVTQNVDGLHAAAGSESVIELHGTSARVACDRCGATQSADPVWERVREGERPPTCDCGGVLKPDVVLFGEGLPDDAFDRAQVAARRCDVFLAIGSSLTVRPASILPEIAADAGATLAVINLGSTARSGEADYDLRADVTEALPALVEAVETAGDA</sequence>
<dbReference type="CDD" id="cd01407">
    <property type="entry name" value="SIR2-fam"/>
    <property type="match status" value="1"/>
</dbReference>
<keyword evidence="3" id="KW-0479">Metal-binding</keyword>
<dbReference type="InterPro" id="IPR026590">
    <property type="entry name" value="Ssirtuin_cat_dom"/>
</dbReference>
<reference evidence="5 6" key="1">
    <citation type="journal article" date="2019" name="Int. J. Syst. Evol. Microbiol.">
        <title>The Global Catalogue of Microorganisms (GCM) 10K type strain sequencing project: providing services to taxonomists for standard genome sequencing and annotation.</title>
        <authorList>
            <consortium name="The Broad Institute Genomics Platform"/>
            <consortium name="The Broad Institute Genome Sequencing Center for Infectious Disease"/>
            <person name="Wu L."/>
            <person name="Ma J."/>
        </authorList>
    </citation>
    <scope>NUCLEOTIDE SEQUENCE [LARGE SCALE GENOMIC DNA]</scope>
    <source>
        <strain evidence="5 6">XZYJT29</strain>
    </source>
</reference>
<dbReference type="GO" id="GO:0046872">
    <property type="term" value="F:metal ion binding"/>
    <property type="evidence" value="ECO:0007669"/>
    <property type="project" value="UniProtKB-KW"/>
</dbReference>
<evidence type="ECO:0000256" key="2">
    <source>
        <dbReference type="ARBA" id="ARBA00023027"/>
    </source>
</evidence>
<keyword evidence="2" id="KW-0520">NAD</keyword>
<dbReference type="RefSeq" id="WP_274324444.1">
    <property type="nucleotide sequence ID" value="NZ_CP118158.1"/>
</dbReference>
<keyword evidence="5" id="KW-0012">Acyltransferase</keyword>
<feature type="binding site" evidence="3">
    <location>
        <position position="163"/>
    </location>
    <ligand>
        <name>Zn(2+)</name>
        <dbReference type="ChEBI" id="CHEBI:29105"/>
    </ligand>
</feature>
<keyword evidence="6" id="KW-1185">Reference proteome</keyword>
<name>A0ABD5XW68_9EURY</name>
<evidence type="ECO:0000313" key="5">
    <source>
        <dbReference type="EMBL" id="MFC7138841.1"/>
    </source>
</evidence>
<dbReference type="InterPro" id="IPR029035">
    <property type="entry name" value="DHS-like_NAD/FAD-binding_dom"/>
</dbReference>
<gene>
    <name evidence="5" type="ORF">ACFQMA_03195</name>
</gene>
<evidence type="ECO:0000313" key="6">
    <source>
        <dbReference type="Proteomes" id="UP001596432"/>
    </source>
</evidence>
<proteinExistence type="predicted"/>
<dbReference type="Pfam" id="PF02146">
    <property type="entry name" value="SIR2"/>
    <property type="match status" value="1"/>
</dbReference>
<feature type="binding site" evidence="3">
    <location>
        <position position="165"/>
    </location>
    <ligand>
        <name>Zn(2+)</name>
        <dbReference type="ChEBI" id="CHEBI:29105"/>
    </ligand>
</feature>
<dbReference type="InterPro" id="IPR026591">
    <property type="entry name" value="Sirtuin_cat_small_dom_sf"/>
</dbReference>
<dbReference type="InterPro" id="IPR050134">
    <property type="entry name" value="NAD-dep_sirtuin_deacylases"/>
</dbReference>
<feature type="binding site" evidence="3">
    <location>
        <position position="141"/>
    </location>
    <ligand>
        <name>Zn(2+)</name>
        <dbReference type="ChEBI" id="CHEBI:29105"/>
    </ligand>
</feature>
<dbReference type="PANTHER" id="PTHR11085">
    <property type="entry name" value="NAD-DEPENDENT PROTEIN DEACYLASE SIRTUIN-5, MITOCHONDRIAL-RELATED"/>
    <property type="match status" value="1"/>
</dbReference>
<dbReference type="Gene3D" id="3.40.50.1220">
    <property type="entry name" value="TPP-binding domain"/>
    <property type="match status" value="1"/>
</dbReference>
<dbReference type="EC" id="2.3.1.286" evidence="5"/>
<dbReference type="GeneID" id="78819085"/>
<dbReference type="Proteomes" id="UP001596432">
    <property type="component" value="Unassembled WGS sequence"/>
</dbReference>
<keyword evidence="1 5" id="KW-0808">Transferase</keyword>
<dbReference type="PROSITE" id="PS50305">
    <property type="entry name" value="SIRTUIN"/>
    <property type="match status" value="1"/>
</dbReference>
<keyword evidence="3" id="KW-0862">Zinc</keyword>
<dbReference type="Gene3D" id="3.30.1600.10">
    <property type="entry name" value="SIR2/SIRT2 'Small Domain"/>
    <property type="match status" value="1"/>
</dbReference>
<dbReference type="InterPro" id="IPR003000">
    <property type="entry name" value="Sirtuin"/>
</dbReference>
<organism evidence="5 6">
    <name type="scientific">Halosimplex aquaticum</name>
    <dbReference type="NCBI Taxonomy" id="3026162"/>
    <lineage>
        <taxon>Archaea</taxon>
        <taxon>Methanobacteriati</taxon>
        <taxon>Methanobacteriota</taxon>
        <taxon>Stenosarchaea group</taxon>
        <taxon>Halobacteria</taxon>
        <taxon>Halobacteriales</taxon>
        <taxon>Haloarculaceae</taxon>
        <taxon>Halosimplex</taxon>
    </lineage>
</organism>